<evidence type="ECO:0000256" key="6">
    <source>
        <dbReference type="RuleBase" id="RU367018"/>
    </source>
</evidence>
<dbReference type="GO" id="GO:0005634">
    <property type="term" value="C:nucleus"/>
    <property type="evidence" value="ECO:0007669"/>
    <property type="project" value="UniProtKB-SubCell"/>
</dbReference>
<dbReference type="OMA" id="STCIWIV"/>
<reference evidence="10" key="1">
    <citation type="journal article" date="2017" name="Nat. Commun.">
        <title>The asparagus genome sheds light on the origin and evolution of a young Y chromosome.</title>
        <authorList>
            <person name="Harkess A."/>
            <person name="Zhou J."/>
            <person name="Xu C."/>
            <person name="Bowers J.E."/>
            <person name="Van der Hulst R."/>
            <person name="Ayyampalayam S."/>
            <person name="Mercati F."/>
            <person name="Riccardi P."/>
            <person name="McKain M.R."/>
            <person name="Kakrana A."/>
            <person name="Tang H."/>
            <person name="Ray J."/>
            <person name="Groenendijk J."/>
            <person name="Arikit S."/>
            <person name="Mathioni S.M."/>
            <person name="Nakano M."/>
            <person name="Shan H."/>
            <person name="Telgmann-Rauber A."/>
            <person name="Kanno A."/>
            <person name="Yue Z."/>
            <person name="Chen H."/>
            <person name="Li W."/>
            <person name="Chen Y."/>
            <person name="Xu X."/>
            <person name="Zhang Y."/>
            <person name="Luo S."/>
            <person name="Chen H."/>
            <person name="Gao J."/>
            <person name="Mao Z."/>
            <person name="Pires J.C."/>
            <person name="Luo M."/>
            <person name="Kudrna D."/>
            <person name="Wing R.A."/>
            <person name="Meyers B.C."/>
            <person name="Yi K."/>
            <person name="Kong H."/>
            <person name="Lavrijsen P."/>
            <person name="Sunseri F."/>
            <person name="Falavigna A."/>
            <person name="Ye Y."/>
            <person name="Leebens-Mack J.H."/>
            <person name="Chen G."/>
        </authorList>
    </citation>
    <scope>NUCLEOTIDE SEQUENCE [LARGE SCALE GENOMIC DNA]</scope>
    <source>
        <strain evidence="10">cv. DH0086</strain>
    </source>
</reference>
<evidence type="ECO:0000259" key="8">
    <source>
        <dbReference type="PROSITE" id="PS50966"/>
    </source>
</evidence>
<keyword evidence="6" id="KW-0539">Nucleus</keyword>
<dbReference type="PANTHER" id="PTHR31669">
    <property type="entry name" value="PROTEIN FAR1-RELATED SEQUENCE 10-RELATED"/>
    <property type="match status" value="1"/>
</dbReference>
<dbReference type="EMBL" id="CM007386">
    <property type="protein sequence ID" value="ONK65804.1"/>
    <property type="molecule type" value="Genomic_DNA"/>
</dbReference>
<accession>A0A5P1EJ54</accession>
<evidence type="ECO:0000256" key="3">
    <source>
        <dbReference type="ARBA" id="ARBA00022771"/>
    </source>
</evidence>
<dbReference type="GO" id="GO:0008270">
    <property type="term" value="F:zinc ion binding"/>
    <property type="evidence" value="ECO:0007669"/>
    <property type="project" value="UniProtKB-UniRule"/>
</dbReference>
<dbReference type="Pfam" id="PF04434">
    <property type="entry name" value="SWIM"/>
    <property type="match status" value="1"/>
</dbReference>
<dbReference type="InterPro" id="IPR006564">
    <property type="entry name" value="Znf_PMZ"/>
</dbReference>
<feature type="compositionally biased region" description="Low complexity" evidence="7">
    <location>
        <begin position="30"/>
        <end position="46"/>
    </location>
</feature>
<dbReference type="Proteomes" id="UP000243459">
    <property type="component" value="Chromosome 6"/>
</dbReference>
<comment type="function">
    <text evidence="6">Putative transcription activator involved in regulating light control of development.</text>
</comment>
<keyword evidence="3 5" id="KW-0863">Zinc-finger</keyword>
<dbReference type="Pfam" id="PF03101">
    <property type="entry name" value="FAR1"/>
    <property type="match status" value="2"/>
</dbReference>
<dbReference type="GO" id="GO:0006355">
    <property type="term" value="P:regulation of DNA-templated transcription"/>
    <property type="evidence" value="ECO:0007669"/>
    <property type="project" value="UniProtKB-UniRule"/>
</dbReference>
<evidence type="ECO:0000313" key="9">
    <source>
        <dbReference type="EMBL" id="ONK65804.1"/>
    </source>
</evidence>
<keyword evidence="2 6" id="KW-0479">Metal-binding</keyword>
<comment type="similarity">
    <text evidence="1 6">Belongs to the FHY3/FAR1 family.</text>
</comment>
<name>A0A5P1EJ54_ASPOF</name>
<feature type="region of interest" description="Disordered" evidence="7">
    <location>
        <begin position="1"/>
        <end position="46"/>
    </location>
</feature>
<dbReference type="AlphaFoldDB" id="A0A5P1EJ54"/>
<evidence type="ECO:0000256" key="7">
    <source>
        <dbReference type="SAM" id="MobiDB-lite"/>
    </source>
</evidence>
<sequence length="527" mass="60280">MTAITDSEIIVSDHAGKGKESDENKKNADSSSSSSIQRSSSRNASSKYDFVKETMAEVEHMDVEKPGCSPRVDMFFDSENEAYEFYRTYAENTGFFIRKSRQWTTSKNIITRRTFVCFKQGFKEKRKRVKESLCPRPEIRTGCGACMTIRLTPNGRYKVTEFESSHNHMLETLSRINIMKLKRMKRKPCAIRADLVDETVNTPEFDTEEEAYEFYNMYAGKVGFTVRKAKTTVGPDNVVTKRVFVCSRQGFPENRKECKRVIRPHTRIGCPACMIIKIAPNGKYHVSVFVTRHNHQLASPASEELIISDSAEADDTFITRAFTDNSSQGTDQPETDLVVAEAHIHMLPLKYSRKNSTCIWIVYCTIAAHAAFEIFEKEFHLYMDCVLYNCGEVGTMSEYKVTTEEGVKDHFVKFDSSDLSASCTCKMFEFVGILCHHVLKVLDSRNIKDLPQQYILKRWRKDVKGGISGDRMELTEDDTRSFRAQRYSHLCRVFSIAAARASKTIDSYTFLESQSHVLIDQVEKILS</sequence>
<dbReference type="InterPro" id="IPR004330">
    <property type="entry name" value="FAR1_DNA_bnd_dom"/>
</dbReference>
<dbReference type="SMART" id="SM00575">
    <property type="entry name" value="ZnF_PMZ"/>
    <property type="match status" value="1"/>
</dbReference>
<dbReference type="InterPro" id="IPR031052">
    <property type="entry name" value="FHY3/FAR1"/>
</dbReference>
<evidence type="ECO:0000256" key="2">
    <source>
        <dbReference type="ARBA" id="ARBA00022723"/>
    </source>
</evidence>
<protein>
    <recommendedName>
        <fullName evidence="6">Protein FAR1-RELATED SEQUENCE</fullName>
    </recommendedName>
</protein>
<dbReference type="InterPro" id="IPR007527">
    <property type="entry name" value="Znf_SWIM"/>
</dbReference>
<evidence type="ECO:0000256" key="4">
    <source>
        <dbReference type="ARBA" id="ARBA00022833"/>
    </source>
</evidence>
<evidence type="ECO:0000256" key="5">
    <source>
        <dbReference type="PROSITE-ProRule" id="PRU00325"/>
    </source>
</evidence>
<evidence type="ECO:0000256" key="1">
    <source>
        <dbReference type="ARBA" id="ARBA00005889"/>
    </source>
</evidence>
<comment type="subcellular location">
    <subcellularLocation>
        <location evidence="6">Nucleus</location>
    </subcellularLocation>
</comment>
<evidence type="ECO:0000313" key="10">
    <source>
        <dbReference type="Proteomes" id="UP000243459"/>
    </source>
</evidence>
<proteinExistence type="inferred from homology"/>
<dbReference type="Gramene" id="ONK65804">
    <property type="protein sequence ID" value="ONK65804"/>
    <property type="gene ID" value="A4U43_C06F1140"/>
</dbReference>
<organism evidence="9 10">
    <name type="scientific">Asparagus officinalis</name>
    <name type="common">Garden asparagus</name>
    <dbReference type="NCBI Taxonomy" id="4686"/>
    <lineage>
        <taxon>Eukaryota</taxon>
        <taxon>Viridiplantae</taxon>
        <taxon>Streptophyta</taxon>
        <taxon>Embryophyta</taxon>
        <taxon>Tracheophyta</taxon>
        <taxon>Spermatophyta</taxon>
        <taxon>Magnoliopsida</taxon>
        <taxon>Liliopsida</taxon>
        <taxon>Asparagales</taxon>
        <taxon>Asparagaceae</taxon>
        <taxon>Asparagoideae</taxon>
        <taxon>Asparagus</taxon>
    </lineage>
</organism>
<gene>
    <name evidence="9" type="ORF">A4U43_C06F1140</name>
</gene>
<dbReference type="PROSITE" id="PS50966">
    <property type="entry name" value="ZF_SWIM"/>
    <property type="match status" value="1"/>
</dbReference>
<keyword evidence="10" id="KW-1185">Reference proteome</keyword>
<feature type="domain" description="SWIM-type" evidence="8">
    <location>
        <begin position="399"/>
        <end position="446"/>
    </location>
</feature>
<dbReference type="PANTHER" id="PTHR31669:SF145">
    <property type="entry name" value="PROTEIN FAR1-RELATED SEQUENCE"/>
    <property type="match status" value="1"/>
</dbReference>
<feature type="compositionally biased region" description="Basic and acidic residues" evidence="7">
    <location>
        <begin position="14"/>
        <end position="28"/>
    </location>
</feature>
<keyword evidence="4 6" id="KW-0862">Zinc</keyword>